<dbReference type="SUPFAM" id="SSF46626">
    <property type="entry name" value="Cytochrome c"/>
    <property type="match status" value="2"/>
</dbReference>
<reference evidence="8 9" key="2">
    <citation type="journal article" date="2020" name="Front. Microbiol.">
        <title>Genetic Organization of the aprX-lipA2 Operon Affects the Proteolytic Potential of Pseudomonas Species in Milk.</title>
        <authorList>
            <person name="Maier C."/>
            <person name="Huptas C."/>
            <person name="von Neubeck M."/>
            <person name="Scherer S."/>
            <person name="Wenning M."/>
            <person name="Lucking G."/>
        </authorList>
    </citation>
    <scope>NUCLEOTIDE SEQUENCE [LARGE SCALE GENOMIC DNA]</scope>
    <source>
        <strain evidence="8 9">G4779</strain>
    </source>
</reference>
<dbReference type="AlphaFoldDB" id="A0A7Y1MQT2"/>
<keyword evidence="10" id="KW-1185">Reference proteome</keyword>
<dbReference type="Proteomes" id="UP000814003">
    <property type="component" value="Unassembled WGS sequence"/>
</dbReference>
<dbReference type="PROSITE" id="PS51007">
    <property type="entry name" value="CYTC"/>
    <property type="match status" value="1"/>
</dbReference>
<keyword evidence="2 4" id="KW-0479">Metal-binding</keyword>
<evidence type="ECO:0000313" key="10">
    <source>
        <dbReference type="Proteomes" id="UP000814003"/>
    </source>
</evidence>
<dbReference type="RefSeq" id="WP_076960773.1">
    <property type="nucleotide sequence ID" value="NZ_CBCRYT010000001.1"/>
</dbReference>
<comment type="caution">
    <text evidence="8">The sequence shown here is derived from an EMBL/GenBank/DDBJ whole genome shotgun (WGS) entry which is preliminary data.</text>
</comment>
<sequence>MKNLSFAPMLAVLIGGPVLAAPIAMEDQSQLQVPAAVPVATAFQPPQESELPDNAYGKLVMQGYALFVDTKRLAPQFVGNGLNCSNCHLDQGRLANSAPLWGAYPMYPAYRKKNDKVNTFAERLQGCFQFSMNGGTPPAADSHEITALSVYAYWLASKAPLGVELPGRGYPEVPPPAKGYNLAQGAQVYKAQCAVCHGAEGQGQKVGDSYVMPPLWGKDSYNWGAGMHRINTAASFIKHNMPLGKAGSLTDQQAWDVAAYVNRHERPQDPRLVDGSVEKTRIKFHANDGVNLYGQTVDGVLIGQGIR</sequence>
<reference evidence="7 10" key="1">
    <citation type="submission" date="2019-11" db="EMBL/GenBank/DDBJ databases">
        <title>Epiphytic Pseudomonas syringae from cherry orchards.</title>
        <authorList>
            <person name="Hulin M.T."/>
        </authorList>
    </citation>
    <scope>NUCLEOTIDE SEQUENCE [LARGE SCALE GENOMIC DNA]</scope>
    <source>
        <strain evidence="7 10">PA-6-5B</strain>
    </source>
</reference>
<keyword evidence="1 4" id="KW-0349">Heme</keyword>
<dbReference type="GO" id="GO:0046872">
    <property type="term" value="F:metal ion binding"/>
    <property type="evidence" value="ECO:0007669"/>
    <property type="project" value="UniProtKB-KW"/>
</dbReference>
<dbReference type="PANTHER" id="PTHR35008:SF9">
    <property type="entry name" value="CYTOCHROME C DOMAIN-CONTAINING PROTEIN"/>
    <property type="match status" value="1"/>
</dbReference>
<evidence type="ECO:0000256" key="1">
    <source>
        <dbReference type="ARBA" id="ARBA00022617"/>
    </source>
</evidence>
<evidence type="ECO:0000256" key="2">
    <source>
        <dbReference type="ARBA" id="ARBA00022723"/>
    </source>
</evidence>
<dbReference type="Proteomes" id="UP000542111">
    <property type="component" value="Unassembled WGS sequence"/>
</dbReference>
<dbReference type="EMBL" id="WKED01000003">
    <property type="protein sequence ID" value="MCF5105766.1"/>
    <property type="molecule type" value="Genomic_DNA"/>
</dbReference>
<dbReference type="OrthoDB" id="9779283at2"/>
<evidence type="ECO:0000313" key="8">
    <source>
        <dbReference type="EMBL" id="NNA96580.1"/>
    </source>
</evidence>
<feature type="signal peptide" evidence="5">
    <location>
        <begin position="1"/>
        <end position="20"/>
    </location>
</feature>
<dbReference type="Pfam" id="PF21342">
    <property type="entry name" value="SoxA-TsdA_cyt-c"/>
    <property type="match status" value="1"/>
</dbReference>
<keyword evidence="5" id="KW-0732">Signal</keyword>
<gene>
    <name evidence="7" type="ORF">GIW56_02855</name>
    <name evidence="8" type="ORF">HBO33_15530</name>
</gene>
<proteinExistence type="predicted"/>
<dbReference type="InterPro" id="IPR036909">
    <property type="entry name" value="Cyt_c-like_dom_sf"/>
</dbReference>
<evidence type="ECO:0000256" key="4">
    <source>
        <dbReference type="PROSITE-ProRule" id="PRU00433"/>
    </source>
</evidence>
<dbReference type="InterPro" id="IPR051459">
    <property type="entry name" value="Cytochrome_c-type_DH"/>
</dbReference>
<accession>A0A7Y1MQT2</accession>
<feature type="chain" id="PRO_5030955424" evidence="5">
    <location>
        <begin position="21"/>
        <end position="307"/>
    </location>
</feature>
<dbReference type="Pfam" id="PF13442">
    <property type="entry name" value="Cytochrome_CBB3"/>
    <property type="match status" value="1"/>
</dbReference>
<dbReference type="GO" id="GO:0020037">
    <property type="term" value="F:heme binding"/>
    <property type="evidence" value="ECO:0007669"/>
    <property type="project" value="InterPro"/>
</dbReference>
<dbReference type="GO" id="GO:0009055">
    <property type="term" value="F:electron transfer activity"/>
    <property type="evidence" value="ECO:0007669"/>
    <property type="project" value="InterPro"/>
</dbReference>
<protein>
    <submittedName>
        <fullName evidence="8">C-type cytochrome</fullName>
    </submittedName>
</protein>
<evidence type="ECO:0000313" key="9">
    <source>
        <dbReference type="Proteomes" id="UP000542111"/>
    </source>
</evidence>
<dbReference type="InterPro" id="IPR009056">
    <property type="entry name" value="Cyt_c-like_dom"/>
</dbReference>
<evidence type="ECO:0000259" key="6">
    <source>
        <dbReference type="PROSITE" id="PS51007"/>
    </source>
</evidence>
<dbReference type="EMBL" id="JAAQYP010000023">
    <property type="protein sequence ID" value="NNA96580.1"/>
    <property type="molecule type" value="Genomic_DNA"/>
</dbReference>
<keyword evidence="3 4" id="KW-0408">Iron</keyword>
<dbReference type="GeneID" id="70100205"/>
<name>A0A7Y1MQT2_9PSED</name>
<evidence type="ECO:0000256" key="3">
    <source>
        <dbReference type="ARBA" id="ARBA00023004"/>
    </source>
</evidence>
<evidence type="ECO:0000313" key="7">
    <source>
        <dbReference type="EMBL" id="MCF5105766.1"/>
    </source>
</evidence>
<organism evidence="8 9">
    <name type="scientific">Pseudomonas gessardii</name>
    <dbReference type="NCBI Taxonomy" id="78544"/>
    <lineage>
        <taxon>Bacteria</taxon>
        <taxon>Pseudomonadati</taxon>
        <taxon>Pseudomonadota</taxon>
        <taxon>Gammaproteobacteria</taxon>
        <taxon>Pseudomonadales</taxon>
        <taxon>Pseudomonadaceae</taxon>
        <taxon>Pseudomonas</taxon>
    </lineage>
</organism>
<evidence type="ECO:0000256" key="5">
    <source>
        <dbReference type="SAM" id="SignalP"/>
    </source>
</evidence>
<feature type="domain" description="Cytochrome c" evidence="6">
    <location>
        <begin position="180"/>
        <end position="265"/>
    </location>
</feature>
<dbReference type="PANTHER" id="PTHR35008">
    <property type="entry name" value="BLL4482 PROTEIN-RELATED"/>
    <property type="match status" value="1"/>
</dbReference>
<dbReference type="Gene3D" id="1.10.760.10">
    <property type="entry name" value="Cytochrome c-like domain"/>
    <property type="match status" value="2"/>
</dbReference>